<dbReference type="AlphaFoldDB" id="A0A9Q7APC8"/>
<keyword evidence="4" id="KW-1003">Cell membrane</keyword>
<organism evidence="10 11">
    <name type="scientific">Aminithiophilus ramosus</name>
    <dbReference type="NCBI Taxonomy" id="3029084"/>
    <lineage>
        <taxon>Bacteria</taxon>
        <taxon>Thermotogati</taxon>
        <taxon>Synergistota</taxon>
        <taxon>Synergistia</taxon>
        <taxon>Synergistales</taxon>
        <taxon>Aminithiophilaceae</taxon>
        <taxon>Aminithiophilus</taxon>
    </lineage>
</organism>
<comment type="subcellular location">
    <subcellularLocation>
        <location evidence="1">Cell membrane</location>
        <topology evidence="1">Multi-pass membrane protein</topology>
    </subcellularLocation>
</comment>
<dbReference type="KEGG" id="aram:KAR29_00485"/>
<reference evidence="11" key="1">
    <citation type="submission" date="2021-04" db="EMBL/GenBank/DDBJ databases">
        <title>A novel Synergistetes isolate from a pyrite-forming mixed culture.</title>
        <authorList>
            <person name="Bunk B."/>
            <person name="Sproer C."/>
            <person name="Spring S."/>
            <person name="Pester M."/>
        </authorList>
    </citation>
    <scope>NUCLEOTIDE SEQUENCE [LARGE SCALE GENOMIC DNA]</scope>
    <source>
        <strain evidence="11">J.5.4.2-T.3.5.2</strain>
    </source>
</reference>
<evidence type="ECO:0000256" key="8">
    <source>
        <dbReference type="ARBA" id="ARBA00023136"/>
    </source>
</evidence>
<feature type="transmembrane region" description="Helical" evidence="9">
    <location>
        <begin position="336"/>
        <end position="355"/>
    </location>
</feature>
<evidence type="ECO:0000256" key="3">
    <source>
        <dbReference type="ARBA" id="ARBA00022448"/>
    </source>
</evidence>
<feature type="transmembrane region" description="Helical" evidence="9">
    <location>
        <begin position="458"/>
        <end position="483"/>
    </location>
</feature>
<feature type="transmembrane region" description="Helical" evidence="9">
    <location>
        <begin position="45"/>
        <end position="65"/>
    </location>
</feature>
<dbReference type="EMBL" id="CP072943">
    <property type="protein sequence ID" value="QTX32462.1"/>
    <property type="molecule type" value="Genomic_DNA"/>
</dbReference>
<feature type="transmembrane region" description="Helical" evidence="9">
    <location>
        <begin position="275"/>
        <end position="294"/>
    </location>
</feature>
<feature type="transmembrane region" description="Helical" evidence="9">
    <location>
        <begin position="244"/>
        <end position="263"/>
    </location>
</feature>
<dbReference type="RefSeq" id="WP_274373698.1">
    <property type="nucleotide sequence ID" value="NZ_CP072943.1"/>
</dbReference>
<comment type="similarity">
    <text evidence="2">Belongs to the TrkH potassium transport family.</text>
</comment>
<proteinExistence type="inferred from homology"/>
<gene>
    <name evidence="10" type="ORF">KAR29_00485</name>
</gene>
<keyword evidence="11" id="KW-1185">Reference proteome</keyword>
<keyword evidence="8 9" id="KW-0472">Membrane</keyword>
<dbReference type="GO" id="GO:0008324">
    <property type="term" value="F:monoatomic cation transmembrane transporter activity"/>
    <property type="evidence" value="ECO:0007669"/>
    <property type="project" value="InterPro"/>
</dbReference>
<evidence type="ECO:0000256" key="6">
    <source>
        <dbReference type="ARBA" id="ARBA00022989"/>
    </source>
</evidence>
<protein>
    <submittedName>
        <fullName evidence="10">TrkH family potassium uptake protein</fullName>
    </submittedName>
</protein>
<feature type="transmembrane region" description="Helical" evidence="9">
    <location>
        <begin position="137"/>
        <end position="159"/>
    </location>
</feature>
<feature type="transmembrane region" description="Helical" evidence="9">
    <location>
        <begin position="12"/>
        <end position="33"/>
    </location>
</feature>
<evidence type="ECO:0000256" key="2">
    <source>
        <dbReference type="ARBA" id="ARBA00009137"/>
    </source>
</evidence>
<dbReference type="Proteomes" id="UP000671879">
    <property type="component" value="Chromosome"/>
</dbReference>
<accession>A0A9Q7APC8</accession>
<evidence type="ECO:0000256" key="4">
    <source>
        <dbReference type="ARBA" id="ARBA00022475"/>
    </source>
</evidence>
<evidence type="ECO:0000256" key="1">
    <source>
        <dbReference type="ARBA" id="ARBA00004651"/>
    </source>
</evidence>
<feature type="transmembrane region" description="Helical" evidence="9">
    <location>
        <begin position="405"/>
        <end position="423"/>
    </location>
</feature>
<dbReference type="GO" id="GO:0030001">
    <property type="term" value="P:metal ion transport"/>
    <property type="evidence" value="ECO:0007669"/>
    <property type="project" value="UniProtKB-ARBA"/>
</dbReference>
<keyword evidence="6 9" id="KW-1133">Transmembrane helix</keyword>
<dbReference type="InterPro" id="IPR003445">
    <property type="entry name" value="Cat_transpt"/>
</dbReference>
<feature type="transmembrane region" description="Helical" evidence="9">
    <location>
        <begin position="430"/>
        <end position="452"/>
    </location>
</feature>
<feature type="transmembrane region" description="Helical" evidence="9">
    <location>
        <begin position="187"/>
        <end position="206"/>
    </location>
</feature>
<dbReference type="Pfam" id="PF02386">
    <property type="entry name" value="TrkH"/>
    <property type="match status" value="1"/>
</dbReference>
<keyword evidence="7" id="KW-0406">Ion transport</keyword>
<keyword evidence="5 9" id="KW-0812">Transmembrane</keyword>
<evidence type="ECO:0000256" key="5">
    <source>
        <dbReference type="ARBA" id="ARBA00022692"/>
    </source>
</evidence>
<dbReference type="GO" id="GO:0005886">
    <property type="term" value="C:plasma membrane"/>
    <property type="evidence" value="ECO:0007669"/>
    <property type="project" value="UniProtKB-SubCell"/>
</dbReference>
<dbReference type="PANTHER" id="PTHR32024">
    <property type="entry name" value="TRK SYSTEM POTASSIUM UPTAKE PROTEIN TRKG-RELATED"/>
    <property type="match status" value="1"/>
</dbReference>
<feature type="transmembrane region" description="Helical" evidence="9">
    <location>
        <begin position="77"/>
        <end position="98"/>
    </location>
</feature>
<evidence type="ECO:0000313" key="10">
    <source>
        <dbReference type="EMBL" id="QTX32462.1"/>
    </source>
</evidence>
<evidence type="ECO:0000256" key="7">
    <source>
        <dbReference type="ARBA" id="ARBA00023065"/>
    </source>
</evidence>
<keyword evidence="3" id="KW-0813">Transport</keyword>
<dbReference type="PANTHER" id="PTHR32024:SF2">
    <property type="entry name" value="TRK SYSTEM POTASSIUM UPTAKE PROTEIN TRKG-RELATED"/>
    <property type="match status" value="1"/>
</dbReference>
<evidence type="ECO:0000313" key="11">
    <source>
        <dbReference type="Proteomes" id="UP000671879"/>
    </source>
</evidence>
<sequence>MAPSRLPVRRPYLIVAAYSGRILWLTSFLFFLPPLALLFYPEERIWALSFLVPGLSLGVVGWGLWRSFRPKSPATLSFQDGAVAVLLVWSVASVFAAFPMASAGRLTPVQALFESVSAWTTTGLSVVDVENAPRLLLLWRSLLQLAGGAGLAIFLVALAGSPNGTGLSSAEGRTDQLVPHIRSSTKLVLSLYGAYALIGIAGYLAAGLSLFDSVNHAFAAVSTGGFSTRGSSIGAWDRAAVEAVSIPLMLLGNLNFLTAFLLVRGRFRAVARNGEIRLLVVAAASAFLLAFLFVSRNLYPQMDKALRVALFETLSALTTTGFSTVSYGDWNGFGRSLLIVLMIIGGGTCSTAGGVKQARVHLLFRSLFWEIRGALLPPGALLVPVMADGERETAVTGGKIREVGVYFFLYVLALAVGTLLLAGQDIPLEAALFETASALGTVGLSVGVVSATATSTTLWTLTAAMFLGRLEFLVVFVALARLWRDFVSNDR</sequence>
<name>A0A9Q7APC8_9BACT</name>
<evidence type="ECO:0000256" key="9">
    <source>
        <dbReference type="SAM" id="Phobius"/>
    </source>
</evidence>